<comment type="caution">
    <text evidence="1">The sequence shown here is derived from an EMBL/GenBank/DDBJ whole genome shotgun (WGS) entry which is preliminary data.</text>
</comment>
<keyword evidence="2" id="KW-1185">Reference proteome</keyword>
<dbReference type="Proteomes" id="UP000317036">
    <property type="component" value="Unassembled WGS sequence"/>
</dbReference>
<dbReference type="InterPro" id="IPR052913">
    <property type="entry name" value="Glycopeptide_resist_protein"/>
</dbReference>
<dbReference type="EMBL" id="VNJI01000042">
    <property type="protein sequence ID" value="TVY07170.1"/>
    <property type="molecule type" value="Genomic_DNA"/>
</dbReference>
<sequence>MVISVKKWVLYKFPFLYKARVAQLQTRRRFQDVLVWCQFARRKSAVELPYRCAKHKSVLRRTLQGSDPQLQENKITNLRIALAHIDGIVIRPRETFSFWRLVGKPTARKGYIDGLMLAYGEVRTGIGGGLCQLANLLFWLALHTPLQIKERHHHSFDLFPDDRRTVPFGSGTSIFYNYLDLQFFNHTEHTFQLNLWLTDTHLEGTVRCDSLMPSFYRIEERNHRFYEWNGLWYRENEIWRLELDKVSGDVLAETMLLHNRAEVKYAVQQEKKVT</sequence>
<dbReference type="Pfam" id="PF04294">
    <property type="entry name" value="VanW"/>
    <property type="match status" value="1"/>
</dbReference>
<accession>A0A559K4Z7</accession>
<evidence type="ECO:0000313" key="2">
    <source>
        <dbReference type="Proteomes" id="UP000317036"/>
    </source>
</evidence>
<dbReference type="PANTHER" id="PTHR35788">
    <property type="entry name" value="EXPORTED PROTEIN-RELATED"/>
    <property type="match status" value="1"/>
</dbReference>
<protein>
    <submittedName>
        <fullName evidence="1">Vancomycin resistance protein</fullName>
    </submittedName>
</protein>
<reference evidence="1 2" key="1">
    <citation type="submission" date="2019-07" db="EMBL/GenBank/DDBJ databases">
        <authorList>
            <person name="Kim J."/>
        </authorList>
    </citation>
    <scope>NUCLEOTIDE SEQUENCE [LARGE SCALE GENOMIC DNA]</scope>
    <source>
        <strain evidence="1 2">JC52</strain>
    </source>
</reference>
<proteinExistence type="predicted"/>
<dbReference type="AlphaFoldDB" id="A0A559K4Z7"/>
<organism evidence="1 2">
    <name type="scientific">Paenibacillus cremeus</name>
    <dbReference type="NCBI Taxonomy" id="2163881"/>
    <lineage>
        <taxon>Bacteria</taxon>
        <taxon>Bacillati</taxon>
        <taxon>Bacillota</taxon>
        <taxon>Bacilli</taxon>
        <taxon>Bacillales</taxon>
        <taxon>Paenibacillaceae</taxon>
        <taxon>Paenibacillus</taxon>
    </lineage>
</organism>
<name>A0A559K4Z7_9BACL</name>
<dbReference type="OrthoDB" id="9813301at2"/>
<dbReference type="InterPro" id="IPR007391">
    <property type="entry name" value="Vancomycin_resist_VanW"/>
</dbReference>
<dbReference type="PANTHER" id="PTHR35788:SF1">
    <property type="entry name" value="EXPORTED PROTEIN"/>
    <property type="match status" value="1"/>
</dbReference>
<gene>
    <name evidence="1" type="ORF">FPZ49_25375</name>
</gene>
<evidence type="ECO:0000313" key="1">
    <source>
        <dbReference type="EMBL" id="TVY07170.1"/>
    </source>
</evidence>